<protein>
    <recommendedName>
        <fullName evidence="3">histidine kinase</fullName>
        <ecNumber evidence="3">2.7.13.3</ecNumber>
    </recommendedName>
</protein>
<dbReference type="PRINTS" id="PR00344">
    <property type="entry name" value="BCTRLSENSOR"/>
</dbReference>
<evidence type="ECO:0000256" key="4">
    <source>
        <dbReference type="ARBA" id="ARBA00022475"/>
    </source>
</evidence>
<accession>A0A4Y3PND1</accession>
<dbReference type="GO" id="GO:0005524">
    <property type="term" value="F:ATP binding"/>
    <property type="evidence" value="ECO:0007669"/>
    <property type="project" value="UniProtKB-KW"/>
</dbReference>
<keyword evidence="7 14" id="KW-0812">Transmembrane</keyword>
<sequence length="492" mass="55041">MLRTDGQMPLWIRIYLLAFGLSAVIILFFCYQITAVSSEHSMQREYSRSLDRHVMFASAMKMYAASIEKMAFNPGLRQELLTRAAQNYGRYYTDGKSYIAMTSLDGEKLYSSFSPADEKIMELDPPKDGRRSFVIRQSGEHSVLFVSGWMSIASQLYRLDYENDVTDMVAGQQTLATQIALWFSAGMILLAIGLYVLIRHALRPLAQLGTQAKALARGNYDPRIAVARRDEIGQLALEFNHMADAVQSHMELLRREVKERETLIASLAHELKTPLTSIMGYASLLENYELEQAEKQKALRLIHSESKRLDDMSKKLLNLFRLGNGRVVRKEQVRVAQLLEHLDMISKLSLAGKGQSLVMKSVVETALVDEELLYVLLNNLVENASKASGYHETIFLSVYAEGEFVVFCVSDKGCGIPAEHVSDVFQPFFVLDTARNRKYSGHGLGLSLCKAIAEAHGGSISIVSSLGKGTSVYIRVPNGQVLQNDDRTQMEG</sequence>
<comment type="caution">
    <text evidence="17">The sequence shown here is derived from an EMBL/GenBank/DDBJ whole genome shotgun (WGS) entry which is preliminary data.</text>
</comment>
<evidence type="ECO:0000256" key="6">
    <source>
        <dbReference type="ARBA" id="ARBA00022679"/>
    </source>
</evidence>
<dbReference type="PROSITE" id="PS50885">
    <property type="entry name" value="HAMP"/>
    <property type="match status" value="1"/>
</dbReference>
<name>A0A4Y3PND1_BREPA</name>
<dbReference type="SMART" id="SM00387">
    <property type="entry name" value="HATPase_c"/>
    <property type="match status" value="1"/>
</dbReference>
<feature type="transmembrane region" description="Helical" evidence="14">
    <location>
        <begin position="12"/>
        <end position="34"/>
    </location>
</feature>
<organism evidence="17 18">
    <name type="scientific">Brevibacillus parabrevis</name>
    <dbReference type="NCBI Taxonomy" id="54914"/>
    <lineage>
        <taxon>Bacteria</taxon>
        <taxon>Bacillati</taxon>
        <taxon>Bacillota</taxon>
        <taxon>Bacilli</taxon>
        <taxon>Bacillales</taxon>
        <taxon>Paenibacillaceae</taxon>
        <taxon>Brevibacillus</taxon>
    </lineage>
</organism>
<evidence type="ECO:0000256" key="13">
    <source>
        <dbReference type="ARBA" id="ARBA00023136"/>
    </source>
</evidence>
<dbReference type="RefSeq" id="WP_122962151.1">
    <property type="nucleotide sequence ID" value="NZ_BJMH01000028.1"/>
</dbReference>
<keyword evidence="11 14" id="KW-1133">Transmembrane helix</keyword>
<dbReference type="InterPro" id="IPR005467">
    <property type="entry name" value="His_kinase_dom"/>
</dbReference>
<dbReference type="EMBL" id="BJMH01000028">
    <property type="protein sequence ID" value="GEB34837.1"/>
    <property type="molecule type" value="Genomic_DNA"/>
</dbReference>
<comment type="subcellular location">
    <subcellularLocation>
        <location evidence="2">Cell membrane</location>
        <topology evidence="2">Multi-pass membrane protein</topology>
    </subcellularLocation>
</comment>
<dbReference type="PROSITE" id="PS50109">
    <property type="entry name" value="HIS_KIN"/>
    <property type="match status" value="1"/>
</dbReference>
<keyword evidence="6" id="KW-0808">Transferase</keyword>
<evidence type="ECO:0000256" key="8">
    <source>
        <dbReference type="ARBA" id="ARBA00022741"/>
    </source>
</evidence>
<feature type="domain" description="Histidine kinase" evidence="15">
    <location>
        <begin position="266"/>
        <end position="480"/>
    </location>
</feature>
<dbReference type="GO" id="GO:0005886">
    <property type="term" value="C:plasma membrane"/>
    <property type="evidence" value="ECO:0007669"/>
    <property type="project" value="UniProtKB-SubCell"/>
</dbReference>
<keyword evidence="10" id="KW-0067">ATP-binding</keyword>
<dbReference type="Proteomes" id="UP000316882">
    <property type="component" value="Unassembled WGS sequence"/>
</dbReference>
<feature type="transmembrane region" description="Helical" evidence="14">
    <location>
        <begin position="179"/>
        <end position="198"/>
    </location>
</feature>
<dbReference type="Gene3D" id="6.10.340.10">
    <property type="match status" value="1"/>
</dbReference>
<evidence type="ECO:0000256" key="3">
    <source>
        <dbReference type="ARBA" id="ARBA00012438"/>
    </source>
</evidence>
<dbReference type="InterPro" id="IPR003661">
    <property type="entry name" value="HisK_dim/P_dom"/>
</dbReference>
<dbReference type="AlphaFoldDB" id="A0A4Y3PND1"/>
<evidence type="ECO:0000256" key="2">
    <source>
        <dbReference type="ARBA" id="ARBA00004651"/>
    </source>
</evidence>
<dbReference type="EC" id="2.7.13.3" evidence="3"/>
<keyword evidence="12" id="KW-0902">Two-component regulatory system</keyword>
<evidence type="ECO:0000256" key="12">
    <source>
        <dbReference type="ARBA" id="ARBA00023012"/>
    </source>
</evidence>
<dbReference type="InterPro" id="IPR004358">
    <property type="entry name" value="Sig_transdc_His_kin-like_C"/>
</dbReference>
<dbReference type="SMART" id="SM00304">
    <property type="entry name" value="HAMP"/>
    <property type="match status" value="1"/>
</dbReference>
<dbReference type="Gene3D" id="3.30.565.10">
    <property type="entry name" value="Histidine kinase-like ATPase, C-terminal domain"/>
    <property type="match status" value="1"/>
</dbReference>
<dbReference type="CDD" id="cd06225">
    <property type="entry name" value="HAMP"/>
    <property type="match status" value="1"/>
</dbReference>
<dbReference type="SUPFAM" id="SSF47384">
    <property type="entry name" value="Homodimeric domain of signal transducing histidine kinase"/>
    <property type="match status" value="1"/>
</dbReference>
<dbReference type="Pfam" id="PF02518">
    <property type="entry name" value="HATPase_c"/>
    <property type="match status" value="1"/>
</dbReference>
<dbReference type="GO" id="GO:0000155">
    <property type="term" value="F:phosphorelay sensor kinase activity"/>
    <property type="evidence" value="ECO:0007669"/>
    <property type="project" value="InterPro"/>
</dbReference>
<keyword evidence="4" id="KW-1003">Cell membrane</keyword>
<evidence type="ECO:0000259" key="16">
    <source>
        <dbReference type="PROSITE" id="PS50885"/>
    </source>
</evidence>
<evidence type="ECO:0000256" key="11">
    <source>
        <dbReference type="ARBA" id="ARBA00022989"/>
    </source>
</evidence>
<evidence type="ECO:0000259" key="15">
    <source>
        <dbReference type="PROSITE" id="PS50109"/>
    </source>
</evidence>
<dbReference type="InterPro" id="IPR050398">
    <property type="entry name" value="HssS/ArlS-like"/>
</dbReference>
<dbReference type="Gene3D" id="1.10.287.130">
    <property type="match status" value="1"/>
</dbReference>
<dbReference type="InterPro" id="IPR003660">
    <property type="entry name" value="HAMP_dom"/>
</dbReference>
<evidence type="ECO:0000256" key="5">
    <source>
        <dbReference type="ARBA" id="ARBA00022553"/>
    </source>
</evidence>
<evidence type="ECO:0000256" key="10">
    <source>
        <dbReference type="ARBA" id="ARBA00022840"/>
    </source>
</evidence>
<dbReference type="InterPro" id="IPR036890">
    <property type="entry name" value="HATPase_C_sf"/>
</dbReference>
<evidence type="ECO:0000313" key="18">
    <source>
        <dbReference type="Proteomes" id="UP000316882"/>
    </source>
</evidence>
<dbReference type="SMART" id="SM00388">
    <property type="entry name" value="HisKA"/>
    <property type="match status" value="1"/>
</dbReference>
<keyword evidence="13 14" id="KW-0472">Membrane</keyword>
<dbReference type="InterPro" id="IPR003594">
    <property type="entry name" value="HATPase_dom"/>
</dbReference>
<dbReference type="Pfam" id="PF00512">
    <property type="entry name" value="HisKA"/>
    <property type="match status" value="1"/>
</dbReference>
<evidence type="ECO:0000256" key="1">
    <source>
        <dbReference type="ARBA" id="ARBA00000085"/>
    </source>
</evidence>
<dbReference type="CDD" id="cd00082">
    <property type="entry name" value="HisKA"/>
    <property type="match status" value="1"/>
</dbReference>
<reference evidence="17 18" key="1">
    <citation type="submission" date="2019-06" db="EMBL/GenBank/DDBJ databases">
        <title>Whole genome shotgun sequence of Brevibacillus parabrevis NBRC 12334.</title>
        <authorList>
            <person name="Hosoyama A."/>
            <person name="Uohara A."/>
            <person name="Ohji S."/>
            <person name="Ichikawa N."/>
        </authorList>
    </citation>
    <scope>NUCLEOTIDE SEQUENCE [LARGE SCALE GENOMIC DNA]</scope>
    <source>
        <strain evidence="17 18">NBRC 12334</strain>
    </source>
</reference>
<keyword evidence="5" id="KW-0597">Phosphoprotein</keyword>
<evidence type="ECO:0000256" key="9">
    <source>
        <dbReference type="ARBA" id="ARBA00022777"/>
    </source>
</evidence>
<gene>
    <name evidence="17" type="primary">phoR_2</name>
    <name evidence="17" type="ORF">BPA01_44170</name>
</gene>
<evidence type="ECO:0000313" key="17">
    <source>
        <dbReference type="EMBL" id="GEB34837.1"/>
    </source>
</evidence>
<dbReference type="SUPFAM" id="SSF55874">
    <property type="entry name" value="ATPase domain of HSP90 chaperone/DNA topoisomerase II/histidine kinase"/>
    <property type="match status" value="1"/>
</dbReference>
<keyword evidence="9 17" id="KW-0418">Kinase</keyword>
<dbReference type="SUPFAM" id="SSF158472">
    <property type="entry name" value="HAMP domain-like"/>
    <property type="match status" value="1"/>
</dbReference>
<keyword evidence="18" id="KW-1185">Reference proteome</keyword>
<dbReference type="Pfam" id="PF00672">
    <property type="entry name" value="HAMP"/>
    <property type="match status" value="1"/>
</dbReference>
<comment type="catalytic activity">
    <reaction evidence="1">
        <text>ATP + protein L-histidine = ADP + protein N-phospho-L-histidine.</text>
        <dbReference type="EC" id="2.7.13.3"/>
    </reaction>
</comment>
<proteinExistence type="predicted"/>
<dbReference type="InterPro" id="IPR036097">
    <property type="entry name" value="HisK_dim/P_sf"/>
</dbReference>
<dbReference type="PANTHER" id="PTHR45528">
    <property type="entry name" value="SENSOR HISTIDINE KINASE CPXA"/>
    <property type="match status" value="1"/>
</dbReference>
<dbReference type="PANTHER" id="PTHR45528:SF1">
    <property type="entry name" value="SENSOR HISTIDINE KINASE CPXA"/>
    <property type="match status" value="1"/>
</dbReference>
<feature type="domain" description="HAMP" evidence="16">
    <location>
        <begin position="199"/>
        <end position="251"/>
    </location>
</feature>
<keyword evidence="8" id="KW-0547">Nucleotide-binding</keyword>
<evidence type="ECO:0000256" key="14">
    <source>
        <dbReference type="SAM" id="Phobius"/>
    </source>
</evidence>
<evidence type="ECO:0000256" key="7">
    <source>
        <dbReference type="ARBA" id="ARBA00022692"/>
    </source>
</evidence>